<evidence type="ECO:0000259" key="4">
    <source>
        <dbReference type="PROSITE" id="PS51752"/>
    </source>
</evidence>
<evidence type="ECO:0000256" key="3">
    <source>
        <dbReference type="SAM" id="MobiDB-lite"/>
    </source>
</evidence>
<dbReference type="Gene3D" id="2.100.10.30">
    <property type="entry name" value="Jacalin-like lectin domain"/>
    <property type="match status" value="1"/>
</dbReference>
<gene>
    <name evidence="6" type="primary">LOC109719289</name>
</gene>
<feature type="domain" description="Jacalin-type lectin" evidence="4">
    <location>
        <begin position="125"/>
        <end position="266"/>
    </location>
</feature>
<reference evidence="6" key="2">
    <citation type="submission" date="2025-08" db="UniProtKB">
        <authorList>
            <consortium name="RefSeq"/>
        </authorList>
    </citation>
    <scope>IDENTIFICATION</scope>
    <source>
        <tissue evidence="6">Leaf</tissue>
    </source>
</reference>
<evidence type="ECO:0000256" key="1">
    <source>
        <dbReference type="ARBA" id="ARBA00006568"/>
    </source>
</evidence>
<dbReference type="InterPro" id="IPR036404">
    <property type="entry name" value="Jacalin-like_lectin_dom_sf"/>
</dbReference>
<dbReference type="PROSITE" id="PS51752">
    <property type="entry name" value="JACALIN_LECTIN"/>
    <property type="match status" value="1"/>
</dbReference>
<comment type="similarity">
    <text evidence="1">Belongs to the jacalin lectin family.</text>
</comment>
<evidence type="ECO:0000313" key="6">
    <source>
        <dbReference type="RefSeq" id="XP_020101452.1"/>
    </source>
</evidence>
<dbReference type="CDD" id="cd09612">
    <property type="entry name" value="Jacalin"/>
    <property type="match status" value="1"/>
</dbReference>
<dbReference type="RefSeq" id="XP_020101452.1">
    <property type="nucleotide sequence ID" value="XM_020245863.1"/>
</dbReference>
<evidence type="ECO:0000256" key="2">
    <source>
        <dbReference type="ARBA" id="ARBA00022734"/>
    </source>
</evidence>
<dbReference type="OrthoDB" id="654502at2759"/>
<name>A0A6P5G0U1_ANACO</name>
<dbReference type="InterPro" id="IPR001229">
    <property type="entry name" value="Jacalin-like_lectin_dom"/>
</dbReference>
<proteinExistence type="inferred from homology"/>
<dbReference type="AlphaFoldDB" id="A0A6P5G0U1"/>
<organism evidence="5 6">
    <name type="scientific">Ananas comosus</name>
    <name type="common">Pineapple</name>
    <name type="synonym">Ananas ananas</name>
    <dbReference type="NCBI Taxonomy" id="4615"/>
    <lineage>
        <taxon>Eukaryota</taxon>
        <taxon>Viridiplantae</taxon>
        <taxon>Streptophyta</taxon>
        <taxon>Embryophyta</taxon>
        <taxon>Tracheophyta</taxon>
        <taxon>Spermatophyta</taxon>
        <taxon>Magnoliopsida</taxon>
        <taxon>Liliopsida</taxon>
        <taxon>Poales</taxon>
        <taxon>Bromeliaceae</taxon>
        <taxon>Bromelioideae</taxon>
        <taxon>Ananas</taxon>
    </lineage>
</organism>
<protein>
    <submittedName>
        <fullName evidence="6">Salt stress-induced protein-like</fullName>
    </submittedName>
</protein>
<dbReference type="Proteomes" id="UP000515123">
    <property type="component" value="Linkage group 13"/>
</dbReference>
<dbReference type="GeneID" id="109719289"/>
<dbReference type="GO" id="GO:0030246">
    <property type="term" value="F:carbohydrate binding"/>
    <property type="evidence" value="ECO:0007669"/>
    <property type="project" value="UniProtKB-KW"/>
</dbReference>
<dbReference type="SMART" id="SM00915">
    <property type="entry name" value="Jacalin"/>
    <property type="match status" value="1"/>
</dbReference>
<dbReference type="InterPro" id="IPR033734">
    <property type="entry name" value="Jacalin-like_lectin_dom_plant"/>
</dbReference>
<dbReference type="FunFam" id="2.100.10.30:FF:000001">
    <property type="entry name" value="Jacalin-related lectin 33"/>
    <property type="match status" value="1"/>
</dbReference>
<reference evidence="5" key="1">
    <citation type="journal article" date="2015" name="Nat. Genet.">
        <title>The pineapple genome and the evolution of CAM photosynthesis.</title>
        <authorList>
            <person name="Ming R."/>
            <person name="VanBuren R."/>
            <person name="Wai C.M."/>
            <person name="Tang H."/>
            <person name="Schatz M.C."/>
            <person name="Bowers J.E."/>
            <person name="Lyons E."/>
            <person name="Wang M.L."/>
            <person name="Chen J."/>
            <person name="Biggers E."/>
            <person name="Zhang J."/>
            <person name="Huang L."/>
            <person name="Zhang L."/>
            <person name="Miao W."/>
            <person name="Zhang J."/>
            <person name="Ye Z."/>
            <person name="Miao C."/>
            <person name="Lin Z."/>
            <person name="Wang H."/>
            <person name="Zhou H."/>
            <person name="Yim W.C."/>
            <person name="Priest H.D."/>
            <person name="Zheng C."/>
            <person name="Woodhouse M."/>
            <person name="Edger P.P."/>
            <person name="Guyot R."/>
            <person name="Guo H.B."/>
            <person name="Guo H."/>
            <person name="Zheng G."/>
            <person name="Singh R."/>
            <person name="Sharma A."/>
            <person name="Min X."/>
            <person name="Zheng Y."/>
            <person name="Lee H."/>
            <person name="Gurtowski J."/>
            <person name="Sedlazeck F.J."/>
            <person name="Harkess A."/>
            <person name="McKain M.R."/>
            <person name="Liao Z."/>
            <person name="Fang J."/>
            <person name="Liu J."/>
            <person name="Zhang X."/>
            <person name="Zhang Q."/>
            <person name="Hu W."/>
            <person name="Qin Y."/>
            <person name="Wang K."/>
            <person name="Chen L.Y."/>
            <person name="Shirley N."/>
            <person name="Lin Y.R."/>
            <person name="Liu L.Y."/>
            <person name="Hernandez A.G."/>
            <person name="Wright C.L."/>
            <person name="Bulone V."/>
            <person name="Tuskan G.A."/>
            <person name="Heath K."/>
            <person name="Zee F."/>
            <person name="Moore P.H."/>
            <person name="Sunkar R."/>
            <person name="Leebens-Mack J.H."/>
            <person name="Mockler T."/>
            <person name="Bennetzen J.L."/>
            <person name="Freeling M."/>
            <person name="Sankoff D."/>
            <person name="Paterson A.H."/>
            <person name="Zhu X."/>
            <person name="Yang X."/>
            <person name="Smith J.A."/>
            <person name="Cushman J.C."/>
            <person name="Paull R.E."/>
            <person name="Yu Q."/>
        </authorList>
    </citation>
    <scope>NUCLEOTIDE SEQUENCE [LARGE SCALE GENOMIC DNA]</scope>
    <source>
        <strain evidence="5">cv. F153</strain>
    </source>
</reference>
<sequence>MAHATKAAHILLQNYREKRIRKKTPNLSQKNLFANYSQFANDSTKKTALTVADSRPRLAARIVAALVVADSRLRVASSSLSSPNLSGLSSSSSAVLAGTGSKSRRDGRCPLVPSAEKRGKETAGRVKLGTWGGNRGALHDIDGYPTRLSKIVIHSGHAVDSLSFEYDRDGKTFKAGPWGGSGGDPTKIEFKPGEYLTEIKGTVGTFADIDNLVRSLTFVTNVNKSYGPFGVEQGTRFSVPVAHGRIVALYGRSGTYLDAIGVYLMRN</sequence>
<accession>A0A6P5G0U1</accession>
<dbReference type="SUPFAM" id="SSF51101">
    <property type="entry name" value="Mannose-binding lectins"/>
    <property type="match status" value="1"/>
</dbReference>
<feature type="region of interest" description="Disordered" evidence="3">
    <location>
        <begin position="79"/>
        <end position="122"/>
    </location>
</feature>
<evidence type="ECO:0000313" key="5">
    <source>
        <dbReference type="Proteomes" id="UP000515123"/>
    </source>
</evidence>
<feature type="compositionally biased region" description="Low complexity" evidence="3">
    <location>
        <begin position="79"/>
        <end position="97"/>
    </location>
</feature>
<dbReference type="Pfam" id="PF01419">
    <property type="entry name" value="Jacalin"/>
    <property type="match status" value="1"/>
</dbReference>
<keyword evidence="5" id="KW-1185">Reference proteome</keyword>
<dbReference type="PANTHER" id="PTHR46506">
    <property type="entry name" value="OS05G0143600 PROTEIN"/>
    <property type="match status" value="1"/>
</dbReference>
<keyword evidence="2" id="KW-0430">Lectin</keyword>